<accession>A0A1V2H0Z5</accession>
<feature type="domain" description="PhnB-like" evidence="1">
    <location>
        <begin position="7"/>
        <end position="125"/>
    </location>
</feature>
<evidence type="ECO:0000313" key="3">
    <source>
        <dbReference type="Proteomes" id="UP000188879"/>
    </source>
</evidence>
<sequence length="165" mass="17422">MAEAPQGLVTCLWFDGRAEAAARFYVEAFHRLGRPAALGPIVLCGPNLPAGEEGSVLTAGFTLEGQSFLGLNGGPFYTLSPAASLIFYAADQAALDQAWALLGEGGSPTRCGWLVDRFGLSWQVMPAALPGWLTEGSPAQRERVIAALMPMVKLEIAVLEAAFRG</sequence>
<dbReference type="Gene3D" id="3.10.180.10">
    <property type="entry name" value="2,3-Dihydroxybiphenyl 1,2-Dioxygenase, domain 1"/>
    <property type="match status" value="1"/>
</dbReference>
<dbReference type="PIRSF" id="PIRSF021700">
    <property type="entry name" value="3_dmu_93_MTrfase"/>
    <property type="match status" value="1"/>
</dbReference>
<organism evidence="2 3">
    <name type="scientific">Teichococcus deserti</name>
    <dbReference type="NCBI Taxonomy" id="1817963"/>
    <lineage>
        <taxon>Bacteria</taxon>
        <taxon>Pseudomonadati</taxon>
        <taxon>Pseudomonadota</taxon>
        <taxon>Alphaproteobacteria</taxon>
        <taxon>Acetobacterales</taxon>
        <taxon>Roseomonadaceae</taxon>
        <taxon>Roseomonas</taxon>
    </lineage>
</organism>
<dbReference type="InterPro" id="IPR028973">
    <property type="entry name" value="PhnB-like"/>
</dbReference>
<dbReference type="InterPro" id="IPR029068">
    <property type="entry name" value="Glyas_Bleomycin-R_OHBP_Dase"/>
</dbReference>
<dbReference type="OrthoDB" id="9806473at2"/>
<evidence type="ECO:0000259" key="1">
    <source>
        <dbReference type="Pfam" id="PF06983"/>
    </source>
</evidence>
<comment type="caution">
    <text evidence="2">The sequence shown here is derived from an EMBL/GenBank/DDBJ whole genome shotgun (WGS) entry which is preliminary data.</text>
</comment>
<dbReference type="EMBL" id="MLCO01000141">
    <property type="protein sequence ID" value="ONG52312.1"/>
    <property type="molecule type" value="Genomic_DNA"/>
</dbReference>
<dbReference type="SUPFAM" id="SSF54593">
    <property type="entry name" value="Glyoxalase/Bleomycin resistance protein/Dihydroxybiphenyl dioxygenase"/>
    <property type="match status" value="1"/>
</dbReference>
<dbReference type="RefSeq" id="WP_076958092.1">
    <property type="nucleotide sequence ID" value="NZ_MLCO01000141.1"/>
</dbReference>
<keyword evidence="3" id="KW-1185">Reference proteome</keyword>
<evidence type="ECO:0000313" key="2">
    <source>
        <dbReference type="EMBL" id="ONG52312.1"/>
    </source>
</evidence>
<reference evidence="2 3" key="1">
    <citation type="submission" date="2016-10" db="EMBL/GenBank/DDBJ databases">
        <title>Draft Genome sequence of Roseomonas sp. strain M3.</title>
        <authorList>
            <person name="Subhash Y."/>
            <person name="Lee S."/>
        </authorList>
    </citation>
    <scope>NUCLEOTIDE SEQUENCE [LARGE SCALE GENOMIC DNA]</scope>
    <source>
        <strain evidence="2 3">M3</strain>
    </source>
</reference>
<name>A0A1V2H0Z5_9PROT</name>
<dbReference type="Pfam" id="PF06983">
    <property type="entry name" value="3-dmu-9_3-mt"/>
    <property type="match status" value="1"/>
</dbReference>
<dbReference type="PANTHER" id="PTHR33990:SF2">
    <property type="entry name" value="PHNB-LIKE DOMAIN-CONTAINING PROTEIN"/>
    <property type="match status" value="1"/>
</dbReference>
<gene>
    <name evidence="2" type="ORF">BKE38_14700</name>
</gene>
<dbReference type="PANTHER" id="PTHR33990">
    <property type="entry name" value="PROTEIN YJDN-RELATED"/>
    <property type="match status" value="1"/>
</dbReference>
<protein>
    <recommendedName>
        <fullName evidence="1">PhnB-like domain-containing protein</fullName>
    </recommendedName>
</protein>
<dbReference type="InterPro" id="IPR009725">
    <property type="entry name" value="3_dmu_93_MTrfase"/>
</dbReference>
<dbReference type="Proteomes" id="UP000188879">
    <property type="component" value="Unassembled WGS sequence"/>
</dbReference>
<dbReference type="AlphaFoldDB" id="A0A1V2H0Z5"/>
<proteinExistence type="predicted"/>